<gene>
    <name evidence="2" type="ORF">ORV05_23280</name>
</gene>
<accession>A0ABY7AV98</accession>
<proteinExistence type="predicted"/>
<dbReference type="Pfam" id="PF03551">
    <property type="entry name" value="PadR"/>
    <property type="match status" value="1"/>
</dbReference>
<dbReference type="Proteomes" id="UP001163203">
    <property type="component" value="Chromosome"/>
</dbReference>
<keyword evidence="3" id="KW-1185">Reference proteome</keyword>
<dbReference type="RefSeq" id="WP_268754150.1">
    <property type="nucleotide sequence ID" value="NZ_CP113836.1"/>
</dbReference>
<dbReference type="InterPro" id="IPR036390">
    <property type="entry name" value="WH_DNA-bd_sf"/>
</dbReference>
<dbReference type="SUPFAM" id="SSF46785">
    <property type="entry name" value="Winged helix' DNA-binding domain"/>
    <property type="match status" value="1"/>
</dbReference>
<dbReference type="InterPro" id="IPR005149">
    <property type="entry name" value="Tscrpt_reg_PadR_N"/>
</dbReference>
<dbReference type="PANTHER" id="PTHR43252:SF6">
    <property type="entry name" value="NEGATIVE TRANSCRIPTION REGULATOR PADR"/>
    <property type="match status" value="1"/>
</dbReference>
<sequence>MWTEVLLLAKLAQRPCHGYELRREIEESTGRTLSNNSLYPTLRRFADAGAVIRSAEEQEGKPPRHVYEITAVGRELLHDMLAELPDELAADESEFLARLANFHRLGPPERLRVLDARDRALDRIGIRIAKLASAQEETWSRLVLDRVLHQVTEERAWLAGLRAAATETQARPEGETR</sequence>
<evidence type="ECO:0000259" key="1">
    <source>
        <dbReference type="Pfam" id="PF03551"/>
    </source>
</evidence>
<evidence type="ECO:0000313" key="2">
    <source>
        <dbReference type="EMBL" id="WAL63904.1"/>
    </source>
</evidence>
<evidence type="ECO:0000313" key="3">
    <source>
        <dbReference type="Proteomes" id="UP001163203"/>
    </source>
</evidence>
<dbReference type="PANTHER" id="PTHR43252">
    <property type="entry name" value="TRANSCRIPTIONAL REGULATOR YQJI"/>
    <property type="match status" value="1"/>
</dbReference>
<dbReference type="InterPro" id="IPR036388">
    <property type="entry name" value="WH-like_DNA-bd_sf"/>
</dbReference>
<dbReference type="Gene3D" id="1.10.10.10">
    <property type="entry name" value="Winged helix-like DNA-binding domain superfamily/Winged helix DNA-binding domain"/>
    <property type="match status" value="1"/>
</dbReference>
<protein>
    <submittedName>
        <fullName evidence="2">PadR family transcriptional regulator</fullName>
    </submittedName>
</protein>
<reference evidence="2" key="1">
    <citation type="submission" date="2022-11" db="EMBL/GenBank/DDBJ databases">
        <authorList>
            <person name="Mo P."/>
        </authorList>
    </citation>
    <scope>NUCLEOTIDE SEQUENCE</scope>
    <source>
        <strain evidence="2">HUAS 11-8</strain>
    </source>
</reference>
<feature type="domain" description="Transcription regulator PadR N-terminal" evidence="1">
    <location>
        <begin position="7"/>
        <end position="78"/>
    </location>
</feature>
<name>A0ABY7AV98_9PSEU</name>
<dbReference type="EMBL" id="CP113836">
    <property type="protein sequence ID" value="WAL63904.1"/>
    <property type="molecule type" value="Genomic_DNA"/>
</dbReference>
<organism evidence="2 3">
    <name type="scientific">Amycolatopsis cynarae</name>
    <dbReference type="NCBI Taxonomy" id="2995223"/>
    <lineage>
        <taxon>Bacteria</taxon>
        <taxon>Bacillati</taxon>
        <taxon>Actinomycetota</taxon>
        <taxon>Actinomycetes</taxon>
        <taxon>Pseudonocardiales</taxon>
        <taxon>Pseudonocardiaceae</taxon>
        <taxon>Amycolatopsis</taxon>
    </lineage>
</organism>